<dbReference type="OrthoDB" id="212180at2"/>
<evidence type="ECO:0000256" key="1">
    <source>
        <dbReference type="SAM" id="MobiDB-lite"/>
    </source>
</evidence>
<dbReference type="Proteomes" id="UP000094828">
    <property type="component" value="Unassembled WGS sequence"/>
</dbReference>
<keyword evidence="2" id="KW-0812">Transmembrane</keyword>
<sequence length="245" mass="26553">MSAKTVSQKLLADLKASWPKTAMLLGLLGVGFWIWTPMLLKSLGKGNSVRPEHAAASFNTATVPPTPPTTSSMSPGKSSDVPSGSPERDWPAWEALLARDPLAGKGLSKTIANPFLRTLDNDPLYPLFEPEPIPQVVRQDDESGKTTPIEKVAAAPRPTLELQSTVVGIQRRAALINSRLVLEGKTFTMAGTRLRLVHVEPQRVIVEDAQGPFEVKLTRSVQVVVGHDNTSDEPPLEDYPALPEL</sequence>
<dbReference type="EMBL" id="LYDR01000046">
    <property type="protein sequence ID" value="ODA33920.1"/>
    <property type="molecule type" value="Genomic_DNA"/>
</dbReference>
<evidence type="ECO:0000313" key="3">
    <source>
        <dbReference type="EMBL" id="ODA33920.1"/>
    </source>
</evidence>
<proteinExistence type="predicted"/>
<dbReference type="STRING" id="1841610.A6X21_17895"/>
<evidence type="ECO:0000256" key="2">
    <source>
        <dbReference type="SAM" id="Phobius"/>
    </source>
</evidence>
<keyword evidence="2" id="KW-1133">Transmembrane helix</keyword>
<keyword evidence="4" id="KW-1185">Reference proteome</keyword>
<dbReference type="AlphaFoldDB" id="A0A1C3EL24"/>
<keyword evidence="2" id="KW-0472">Membrane</keyword>
<gene>
    <name evidence="3" type="ORF">A6X21_17895</name>
</gene>
<name>A0A1C3EL24_9PLAN</name>
<evidence type="ECO:0000313" key="4">
    <source>
        <dbReference type="Proteomes" id="UP000094828"/>
    </source>
</evidence>
<dbReference type="RefSeq" id="WP_068846738.1">
    <property type="nucleotide sequence ID" value="NZ_LYDR01000046.1"/>
</dbReference>
<feature type="region of interest" description="Disordered" evidence="1">
    <location>
        <begin position="56"/>
        <end position="89"/>
    </location>
</feature>
<feature type="compositionally biased region" description="Low complexity" evidence="1">
    <location>
        <begin position="69"/>
        <end position="79"/>
    </location>
</feature>
<feature type="transmembrane region" description="Helical" evidence="2">
    <location>
        <begin position="21"/>
        <end position="40"/>
    </location>
</feature>
<accession>A0A1C3EL24</accession>
<protein>
    <submittedName>
        <fullName evidence="3">Uncharacterized protein</fullName>
    </submittedName>
</protein>
<comment type="caution">
    <text evidence="3">The sequence shown here is derived from an EMBL/GenBank/DDBJ whole genome shotgun (WGS) entry which is preliminary data.</text>
</comment>
<organism evidence="3 4">
    <name type="scientific">Planctopirus hydrillae</name>
    <dbReference type="NCBI Taxonomy" id="1841610"/>
    <lineage>
        <taxon>Bacteria</taxon>
        <taxon>Pseudomonadati</taxon>
        <taxon>Planctomycetota</taxon>
        <taxon>Planctomycetia</taxon>
        <taxon>Planctomycetales</taxon>
        <taxon>Planctomycetaceae</taxon>
        <taxon>Planctopirus</taxon>
    </lineage>
</organism>
<reference evidence="3 4" key="1">
    <citation type="submission" date="2016-05" db="EMBL/GenBank/DDBJ databases">
        <title>Genomic and physiological characterization of Planctopirus sp. isolated from fresh water lake.</title>
        <authorList>
            <person name="Subhash Y."/>
            <person name="Ramana C."/>
        </authorList>
    </citation>
    <scope>NUCLEOTIDE SEQUENCE [LARGE SCALE GENOMIC DNA]</scope>
    <source>
        <strain evidence="3 4">JC280</strain>
    </source>
</reference>